<proteinExistence type="predicted"/>
<dbReference type="AlphaFoldDB" id="A0A4Q2USW2"/>
<evidence type="ECO:0000313" key="2">
    <source>
        <dbReference type="EMBL" id="RYC70875.1"/>
    </source>
</evidence>
<sequence length="306" mass="32980">MAFTLEDINALTDEQITPEMEAALMGKIENRAITYLTGKGHVVKPKTEYDTEFNTALSTKQKEWADSEAPKFYGAMDKMLAAVGLAKPDGMKTREYVEKLSAEGKLPFTAEQITKIEAMLKGDGGGSTAEKALLNQLKKEFDDYKQSIEDGKKGEFAKTVTRLVDSSLKTAPVNIDPALKTDAEKATARKGAVSDLTALFNSLYEGAEDANGVLGFKKKGTADFLMNTATGEPMTPLEIIQKNHSLFLAPTGHQQQGGGTGGSGGSGGGKPSTKQEIYKAASDAGLRMYSDDWKKFVAEKEAELKK</sequence>
<dbReference type="Proteomes" id="UP000290407">
    <property type="component" value="Unassembled WGS sequence"/>
</dbReference>
<feature type="compositionally biased region" description="Gly residues" evidence="1">
    <location>
        <begin position="255"/>
        <end position="270"/>
    </location>
</feature>
<protein>
    <submittedName>
        <fullName evidence="2">Uncharacterized protein</fullName>
    </submittedName>
</protein>
<gene>
    <name evidence="2" type="ORF">EQG79_01605</name>
</gene>
<reference evidence="2 3" key="1">
    <citation type="submission" date="2019-01" db="EMBL/GenBank/DDBJ databases">
        <title>Spirosoma flava sp. nov., a propanil-degrading bacterium isolated from herbicide-contaminated soil.</title>
        <authorList>
            <person name="Zhang L."/>
            <person name="Jiang J.-D."/>
        </authorList>
    </citation>
    <scope>NUCLEOTIDE SEQUENCE [LARGE SCALE GENOMIC DNA]</scope>
    <source>
        <strain evidence="2 3">TY50</strain>
    </source>
</reference>
<comment type="caution">
    <text evidence="2">The sequence shown here is derived from an EMBL/GenBank/DDBJ whole genome shotgun (WGS) entry which is preliminary data.</text>
</comment>
<dbReference type="EMBL" id="SBLB01000001">
    <property type="protein sequence ID" value="RYC70875.1"/>
    <property type="molecule type" value="Genomic_DNA"/>
</dbReference>
<organism evidence="2 3">
    <name type="scientific">Spirosoma sordidisoli</name>
    <dbReference type="NCBI Taxonomy" id="2502893"/>
    <lineage>
        <taxon>Bacteria</taxon>
        <taxon>Pseudomonadati</taxon>
        <taxon>Bacteroidota</taxon>
        <taxon>Cytophagia</taxon>
        <taxon>Cytophagales</taxon>
        <taxon>Cytophagaceae</taxon>
        <taxon>Spirosoma</taxon>
    </lineage>
</organism>
<accession>A0A4Q2USW2</accession>
<name>A0A4Q2USW2_9BACT</name>
<keyword evidence="3" id="KW-1185">Reference proteome</keyword>
<evidence type="ECO:0000256" key="1">
    <source>
        <dbReference type="SAM" id="MobiDB-lite"/>
    </source>
</evidence>
<dbReference type="RefSeq" id="WP_129599424.1">
    <property type="nucleotide sequence ID" value="NZ_SBLB01000001.1"/>
</dbReference>
<evidence type="ECO:0000313" key="3">
    <source>
        <dbReference type="Proteomes" id="UP000290407"/>
    </source>
</evidence>
<feature type="region of interest" description="Disordered" evidence="1">
    <location>
        <begin position="250"/>
        <end position="277"/>
    </location>
</feature>